<dbReference type="AlphaFoldDB" id="A0A427B867"/>
<comment type="caution">
    <text evidence="2">The sequence shown here is derived from an EMBL/GenBank/DDBJ whole genome shotgun (WGS) entry which is preliminary data.</text>
</comment>
<dbReference type="EMBL" id="AMZH03000254">
    <property type="protein sequence ID" value="RRT84682.1"/>
    <property type="molecule type" value="Genomic_DNA"/>
</dbReference>
<evidence type="ECO:0000313" key="3">
    <source>
        <dbReference type="Proteomes" id="UP000287651"/>
    </source>
</evidence>
<feature type="compositionally biased region" description="Low complexity" evidence="1">
    <location>
        <begin position="69"/>
        <end position="80"/>
    </location>
</feature>
<reference evidence="2 3" key="1">
    <citation type="journal article" date="2014" name="Agronomy (Basel)">
        <title>A Draft Genome Sequence for Ensete ventricosum, the Drought-Tolerant Tree Against Hunger.</title>
        <authorList>
            <person name="Harrison J."/>
            <person name="Moore K.A."/>
            <person name="Paszkiewicz K."/>
            <person name="Jones T."/>
            <person name="Grant M."/>
            <person name="Ambacheew D."/>
            <person name="Muzemil S."/>
            <person name="Studholme D.J."/>
        </authorList>
    </citation>
    <scope>NUCLEOTIDE SEQUENCE [LARGE SCALE GENOMIC DNA]</scope>
</reference>
<feature type="region of interest" description="Disordered" evidence="1">
    <location>
        <begin position="1"/>
        <end position="113"/>
    </location>
</feature>
<sequence>MAGNNRPRSNHPTTSPENRGSGSGRPAPSYRLTNGGNQNTTNSRIATARTNVVTQRGRAIRPIERQREQPSQALPSSPQSASPPPRASSNTPIAAKKDENSRARPRLGLSAKG</sequence>
<proteinExistence type="predicted"/>
<name>A0A427B867_ENSVE</name>
<evidence type="ECO:0000256" key="1">
    <source>
        <dbReference type="SAM" id="MobiDB-lite"/>
    </source>
</evidence>
<feature type="compositionally biased region" description="Polar residues" evidence="1">
    <location>
        <begin position="1"/>
        <end position="20"/>
    </location>
</feature>
<organism evidence="2 3">
    <name type="scientific">Ensete ventricosum</name>
    <name type="common">Abyssinian banana</name>
    <name type="synonym">Musa ensete</name>
    <dbReference type="NCBI Taxonomy" id="4639"/>
    <lineage>
        <taxon>Eukaryota</taxon>
        <taxon>Viridiplantae</taxon>
        <taxon>Streptophyta</taxon>
        <taxon>Embryophyta</taxon>
        <taxon>Tracheophyta</taxon>
        <taxon>Spermatophyta</taxon>
        <taxon>Magnoliopsida</taxon>
        <taxon>Liliopsida</taxon>
        <taxon>Zingiberales</taxon>
        <taxon>Musaceae</taxon>
        <taxon>Ensete</taxon>
    </lineage>
</organism>
<accession>A0A427B867</accession>
<feature type="compositionally biased region" description="Polar residues" evidence="1">
    <location>
        <begin position="31"/>
        <end position="54"/>
    </location>
</feature>
<protein>
    <submittedName>
        <fullName evidence="2">Uncharacterized protein</fullName>
    </submittedName>
</protein>
<evidence type="ECO:0000313" key="2">
    <source>
        <dbReference type="EMBL" id="RRT84682.1"/>
    </source>
</evidence>
<dbReference type="Proteomes" id="UP000287651">
    <property type="component" value="Unassembled WGS sequence"/>
</dbReference>
<gene>
    <name evidence="2" type="ORF">B296_00013681</name>
</gene>